<gene>
    <name evidence="2" type="ORF">SAMN05421824_1769</name>
</gene>
<feature type="transmembrane region" description="Helical" evidence="1">
    <location>
        <begin position="20"/>
        <end position="39"/>
    </location>
</feature>
<accession>A0A1H9GDW5</accession>
<dbReference type="EMBL" id="FOFN01000002">
    <property type="protein sequence ID" value="SEQ48312.1"/>
    <property type="molecule type" value="Genomic_DNA"/>
</dbReference>
<dbReference type="Proteomes" id="UP000198999">
    <property type="component" value="Unassembled WGS sequence"/>
</dbReference>
<keyword evidence="1" id="KW-0472">Membrane</keyword>
<organism evidence="2 3">
    <name type="scientific">Hyunsoonleella jejuensis</name>
    <dbReference type="NCBI Taxonomy" id="419940"/>
    <lineage>
        <taxon>Bacteria</taxon>
        <taxon>Pseudomonadati</taxon>
        <taxon>Bacteroidota</taxon>
        <taxon>Flavobacteriia</taxon>
        <taxon>Flavobacteriales</taxon>
        <taxon>Flavobacteriaceae</taxon>
    </lineage>
</organism>
<proteinExistence type="predicted"/>
<evidence type="ECO:0000313" key="2">
    <source>
        <dbReference type="EMBL" id="SEQ48312.1"/>
    </source>
</evidence>
<evidence type="ECO:0000313" key="3">
    <source>
        <dbReference type="Proteomes" id="UP000198999"/>
    </source>
</evidence>
<keyword evidence="1" id="KW-0812">Transmembrane</keyword>
<dbReference type="OrthoDB" id="1452391at2"/>
<dbReference type="RefSeq" id="WP_092578622.1">
    <property type="nucleotide sequence ID" value="NZ_FOFN01000002.1"/>
</dbReference>
<keyword evidence="1" id="KW-1133">Transmembrane helix</keyword>
<evidence type="ECO:0000256" key="1">
    <source>
        <dbReference type="SAM" id="Phobius"/>
    </source>
</evidence>
<reference evidence="2 3" key="1">
    <citation type="submission" date="2016-10" db="EMBL/GenBank/DDBJ databases">
        <authorList>
            <person name="de Groot N.N."/>
        </authorList>
    </citation>
    <scope>NUCLEOTIDE SEQUENCE [LARGE SCALE GENOMIC DNA]</scope>
    <source>
        <strain evidence="2 3">DSM 21035</strain>
    </source>
</reference>
<name>A0A1H9GDW5_9FLAO</name>
<keyword evidence="3" id="KW-1185">Reference proteome</keyword>
<dbReference type="AlphaFoldDB" id="A0A1H9GDW5"/>
<sequence length="79" mass="9075">MFLLNIPQIKISFLISQSQIVTILSVVVVFFLILLILGVRKSYILKKENDKLAQSGSLQSDDDNKAYKDFREGHLYDNK</sequence>
<protein>
    <submittedName>
        <fullName evidence="2">Uncharacterized protein</fullName>
    </submittedName>
</protein>